<sequence length="426" mass="46160">MNDFRNDAFGAGHDHIFLGAAHEQNERRTWMVIALCAAMMVAEIVGGSLFGSLALIADGLHMSTHAGAMLIAALAYTYARKHASDPRFVFGTGKLGDLAGFTSAIVLAMIALLIGYEAVARLLAPVPIHFGEAIPIAIAGLLVNVASVWLLSGDHQGHSHGHGHHHHHGHAHDAHEHEEDAHRIFDQQRVFLVSVFEDGVPPVFRVAPATSDTTLVDASAVSVTTIRPDGTRQVFAMESRGAYLESTDPIPEPHEFKAIVRLNGREHALAFEEHDHRASKAAARDHNIRSAYIHVIADAAVSVLTIVGLLLARAFGWVWMDPLAGIIGALVIANWSYGLMRDTGGILLDMNSDRRLTDNVRDAIEGVGDRVGDLHVWRLGPGHMSAVVSVATADPKRDARFYHGVLQRFRNLSHVTVEVVPATRGQ</sequence>
<dbReference type="PANTHER" id="PTHR45755:SF4">
    <property type="entry name" value="ZINC TRANSPORTER 7"/>
    <property type="match status" value="1"/>
</dbReference>
<keyword evidence="2" id="KW-0813">Transport</keyword>
<protein>
    <submittedName>
        <fullName evidence="10">CDF family Co(II)/Ni(II) efflux transporter DmeF</fullName>
    </submittedName>
</protein>
<dbReference type="InterPro" id="IPR058533">
    <property type="entry name" value="Cation_efflux_TM"/>
</dbReference>
<dbReference type="Gene3D" id="1.20.1510.10">
    <property type="entry name" value="Cation efflux protein transmembrane domain"/>
    <property type="match status" value="2"/>
</dbReference>
<feature type="transmembrane region" description="Helical" evidence="8">
    <location>
        <begin position="128"/>
        <end position="151"/>
    </location>
</feature>
<gene>
    <name evidence="10" type="primary">dmeF</name>
    <name evidence="10" type="ORF">KDW93_00070</name>
</gene>
<dbReference type="NCBIfam" id="NF033827">
    <property type="entry name" value="CDF_efflux_DmeF"/>
    <property type="match status" value="1"/>
</dbReference>
<dbReference type="GO" id="GO:0005385">
    <property type="term" value="F:zinc ion transmembrane transporter activity"/>
    <property type="evidence" value="ECO:0007669"/>
    <property type="project" value="InterPro"/>
</dbReference>
<comment type="caution">
    <text evidence="10">The sequence shown here is derived from an EMBL/GenBank/DDBJ whole genome shotgun (WGS) entry which is preliminary data.</text>
</comment>
<keyword evidence="5" id="KW-0406">Ion transport</keyword>
<dbReference type="InterPro" id="IPR002524">
    <property type="entry name" value="Cation_efflux"/>
</dbReference>
<feature type="transmembrane region" description="Helical" evidence="8">
    <location>
        <begin position="98"/>
        <end position="116"/>
    </location>
</feature>
<dbReference type="SUPFAM" id="SSF161111">
    <property type="entry name" value="Cation efflux protein transmembrane domain-like"/>
    <property type="match status" value="1"/>
</dbReference>
<feature type="domain" description="Cation efflux protein transmembrane" evidence="9">
    <location>
        <begin position="31"/>
        <end position="348"/>
    </location>
</feature>
<comment type="subcellular location">
    <subcellularLocation>
        <location evidence="1">Membrane</location>
        <topology evidence="1">Multi-pass membrane protein</topology>
    </subcellularLocation>
</comment>
<keyword evidence="3 8" id="KW-0812">Transmembrane</keyword>
<evidence type="ECO:0000256" key="4">
    <source>
        <dbReference type="ARBA" id="ARBA00022989"/>
    </source>
</evidence>
<dbReference type="InterPro" id="IPR045316">
    <property type="entry name" value="Msc2-like"/>
</dbReference>
<dbReference type="GO" id="GO:0016020">
    <property type="term" value="C:membrane"/>
    <property type="evidence" value="ECO:0007669"/>
    <property type="project" value="UniProtKB-SubCell"/>
</dbReference>
<dbReference type="GO" id="GO:0006882">
    <property type="term" value="P:intracellular zinc ion homeostasis"/>
    <property type="evidence" value="ECO:0007669"/>
    <property type="project" value="InterPro"/>
</dbReference>
<evidence type="ECO:0000256" key="7">
    <source>
        <dbReference type="SAM" id="MobiDB-lite"/>
    </source>
</evidence>
<reference evidence="10" key="1">
    <citation type="submission" date="2021-04" db="EMBL/GenBank/DDBJ databases">
        <title>A collection of bacterial strains from the Burkholderia cepacia Research Laboratory and Repository.</title>
        <authorList>
            <person name="Lipuma J."/>
            <person name="Spilker T."/>
        </authorList>
    </citation>
    <scope>NUCLEOTIDE SEQUENCE</scope>
    <source>
        <strain evidence="10">AU36012</strain>
    </source>
</reference>
<dbReference type="AlphaFoldDB" id="A0AA41JG67"/>
<accession>A0AA41JG67</accession>
<feature type="transmembrane region" description="Helical" evidence="8">
    <location>
        <begin position="62"/>
        <end position="78"/>
    </location>
</feature>
<proteinExistence type="predicted"/>
<dbReference type="EMBL" id="JAGSVG010000001">
    <property type="protein sequence ID" value="MBR8127403.1"/>
    <property type="molecule type" value="Genomic_DNA"/>
</dbReference>
<organism evidence="10 11">
    <name type="scientific">Burkholderia ambifaria</name>
    <dbReference type="NCBI Taxonomy" id="152480"/>
    <lineage>
        <taxon>Bacteria</taxon>
        <taxon>Pseudomonadati</taxon>
        <taxon>Pseudomonadota</taxon>
        <taxon>Betaproteobacteria</taxon>
        <taxon>Burkholderiales</taxon>
        <taxon>Burkholderiaceae</taxon>
        <taxon>Burkholderia</taxon>
        <taxon>Burkholderia cepacia complex</taxon>
    </lineage>
</organism>
<feature type="transmembrane region" description="Helical" evidence="8">
    <location>
        <begin position="32"/>
        <end position="56"/>
    </location>
</feature>
<dbReference type="PANTHER" id="PTHR45755">
    <property type="match status" value="1"/>
</dbReference>
<dbReference type="RefSeq" id="WP_105788100.1">
    <property type="nucleotide sequence ID" value="NZ_CADERF010000003.1"/>
</dbReference>
<keyword evidence="6 8" id="KW-0472">Membrane</keyword>
<dbReference type="Pfam" id="PF01545">
    <property type="entry name" value="Cation_efflux"/>
    <property type="match status" value="1"/>
</dbReference>
<keyword evidence="4 8" id="KW-1133">Transmembrane helix</keyword>
<evidence type="ECO:0000313" key="10">
    <source>
        <dbReference type="EMBL" id="MBR8127403.1"/>
    </source>
</evidence>
<dbReference type="InterPro" id="IPR027469">
    <property type="entry name" value="Cation_efflux_TMD_sf"/>
</dbReference>
<evidence type="ECO:0000313" key="11">
    <source>
        <dbReference type="Proteomes" id="UP000682266"/>
    </source>
</evidence>
<feature type="compositionally biased region" description="Basic residues" evidence="7">
    <location>
        <begin position="158"/>
        <end position="170"/>
    </location>
</feature>
<evidence type="ECO:0000256" key="8">
    <source>
        <dbReference type="SAM" id="Phobius"/>
    </source>
</evidence>
<feature type="transmembrane region" description="Helical" evidence="8">
    <location>
        <begin position="317"/>
        <end position="337"/>
    </location>
</feature>
<evidence type="ECO:0000256" key="1">
    <source>
        <dbReference type="ARBA" id="ARBA00004141"/>
    </source>
</evidence>
<evidence type="ECO:0000256" key="2">
    <source>
        <dbReference type="ARBA" id="ARBA00022448"/>
    </source>
</evidence>
<evidence type="ECO:0000256" key="3">
    <source>
        <dbReference type="ARBA" id="ARBA00022692"/>
    </source>
</evidence>
<feature type="region of interest" description="Disordered" evidence="7">
    <location>
        <begin position="157"/>
        <end position="179"/>
    </location>
</feature>
<feature type="transmembrane region" description="Helical" evidence="8">
    <location>
        <begin position="291"/>
        <end position="311"/>
    </location>
</feature>
<dbReference type="NCBIfam" id="TIGR01297">
    <property type="entry name" value="CDF"/>
    <property type="match status" value="1"/>
</dbReference>
<evidence type="ECO:0000259" key="9">
    <source>
        <dbReference type="Pfam" id="PF01545"/>
    </source>
</evidence>
<evidence type="ECO:0000256" key="6">
    <source>
        <dbReference type="ARBA" id="ARBA00023136"/>
    </source>
</evidence>
<dbReference type="Proteomes" id="UP000682266">
    <property type="component" value="Unassembled WGS sequence"/>
</dbReference>
<evidence type="ECO:0000256" key="5">
    <source>
        <dbReference type="ARBA" id="ARBA00023065"/>
    </source>
</evidence>
<name>A0AA41JG67_9BURK</name>